<evidence type="ECO:0000256" key="12">
    <source>
        <dbReference type="ARBA" id="ARBA00025705"/>
    </source>
</evidence>
<feature type="domain" description="Tetrapyrrole methylase" evidence="16">
    <location>
        <begin position="218"/>
        <end position="427"/>
    </location>
</feature>
<evidence type="ECO:0000256" key="13">
    <source>
        <dbReference type="ARBA" id="ARBA00047561"/>
    </source>
</evidence>
<dbReference type="PIRSF" id="PIRSF036426">
    <property type="entry name" value="Sirohaem_synth"/>
    <property type="match status" value="1"/>
</dbReference>
<dbReference type="GO" id="GO:0004851">
    <property type="term" value="F:uroporphyrin-III C-methyltransferase activity"/>
    <property type="evidence" value="ECO:0007669"/>
    <property type="project" value="InterPro"/>
</dbReference>
<dbReference type="PANTHER" id="PTHR45790:SF3">
    <property type="entry name" value="S-ADENOSYL-L-METHIONINE-DEPENDENT UROPORPHYRINOGEN III METHYLTRANSFERASE, CHLOROPLASTIC"/>
    <property type="match status" value="1"/>
</dbReference>
<dbReference type="InterPro" id="IPR019478">
    <property type="entry name" value="Sirohaem_synthase_dimer_dom"/>
</dbReference>
<dbReference type="GO" id="GO:0051287">
    <property type="term" value="F:NAD binding"/>
    <property type="evidence" value="ECO:0007669"/>
    <property type="project" value="InterPro"/>
</dbReference>
<dbReference type="GO" id="GO:0043115">
    <property type="term" value="F:precorrin-2 dehydrogenase activity"/>
    <property type="evidence" value="ECO:0007669"/>
    <property type="project" value="UniProtKB-EC"/>
</dbReference>
<dbReference type="NCBIfam" id="TIGR01470">
    <property type="entry name" value="cysG_Nterm"/>
    <property type="match status" value="1"/>
</dbReference>
<dbReference type="FunFam" id="3.40.1010.10:FF:000001">
    <property type="entry name" value="Siroheme synthase"/>
    <property type="match status" value="1"/>
</dbReference>
<dbReference type="InterPro" id="IPR012409">
    <property type="entry name" value="Sirohaem_synth"/>
</dbReference>
<dbReference type="UniPathway" id="UPA00262">
    <property type="reaction ID" value="UER00211"/>
</dbReference>
<dbReference type="Gene3D" id="3.30.950.10">
    <property type="entry name" value="Methyltransferase, Cobalt-precorrin-4 Transmethylase, Domain 2"/>
    <property type="match status" value="1"/>
</dbReference>
<dbReference type="InterPro" id="IPR050161">
    <property type="entry name" value="Siro_Cobalamin_biosynth"/>
</dbReference>
<dbReference type="GO" id="GO:0051266">
    <property type="term" value="F:sirohydrochlorin ferrochelatase activity"/>
    <property type="evidence" value="ECO:0007669"/>
    <property type="project" value="InterPro"/>
</dbReference>
<gene>
    <name evidence="18" type="ORF">C7450_104406</name>
</gene>
<evidence type="ECO:0000259" key="16">
    <source>
        <dbReference type="Pfam" id="PF00590"/>
    </source>
</evidence>
<evidence type="ECO:0000256" key="3">
    <source>
        <dbReference type="ARBA" id="ARBA00022573"/>
    </source>
</evidence>
<comment type="catalytic activity">
    <reaction evidence="13">
        <text>precorrin-2 + NAD(+) = sirohydrochlorin + NADH + 2 H(+)</text>
        <dbReference type="Rhea" id="RHEA:15613"/>
        <dbReference type="ChEBI" id="CHEBI:15378"/>
        <dbReference type="ChEBI" id="CHEBI:57540"/>
        <dbReference type="ChEBI" id="CHEBI:57945"/>
        <dbReference type="ChEBI" id="CHEBI:58351"/>
        <dbReference type="ChEBI" id="CHEBI:58827"/>
        <dbReference type="EC" id="1.3.1.76"/>
    </reaction>
</comment>
<feature type="region of interest" description="Disordered" evidence="15">
    <location>
        <begin position="453"/>
        <end position="477"/>
    </location>
</feature>
<dbReference type="Pfam" id="PF00590">
    <property type="entry name" value="TP_methylase"/>
    <property type="match status" value="1"/>
</dbReference>
<keyword evidence="3" id="KW-0169">Cobalamin biosynthesis</keyword>
<dbReference type="SUPFAM" id="SSF53790">
    <property type="entry name" value="Tetrapyrrole methylase"/>
    <property type="match status" value="1"/>
</dbReference>
<dbReference type="CDD" id="cd11642">
    <property type="entry name" value="SUMT"/>
    <property type="match status" value="1"/>
</dbReference>
<dbReference type="Pfam" id="PF13241">
    <property type="entry name" value="NAD_binding_7"/>
    <property type="match status" value="1"/>
</dbReference>
<sequence>MRFFPVSYDVAGKSVVVAGGGEPALAKLRLLVRSEARLTLVSPDIDGELSDFVHAHRIPHVARDLTLADITGAALLFVATDDEARDARLAALGRQAGVPVNVVDRPHLSDFAVPAIVDRAPVAVAISTDGYAPVLAQRVRAAIEMLLPPEFGRLGELAVSLRGAVMASLGTARHRRRFWARLFDGRSAALALSGDLAGARRAALSVLGESFAADEGVVWLIGAGPGATDLLTLRAQRLLQQADVIVHDRLVPAEVVEMGRRDAERISVGKAKGHHSVPQHEIDALLVRLARAGKQVARLKAGDPLVFGRAGEELAALRAAGIRHEIVPGITAALAAAADAGVPLTLRGVSSTLAFATGHGADGTEPAGWAEVARTGGTIAVYMGASVAGDVCERLVGQGVSPATPVVAVENAGRAERRFFSGTLAELGQLARRDDITGPVMILVGEAVGHGSGEGVSLADEQVSPSRTAPRRIPQEA</sequence>
<organism evidence="18 19">
    <name type="scientific">Chelatococcus asaccharovorans</name>
    <dbReference type="NCBI Taxonomy" id="28210"/>
    <lineage>
        <taxon>Bacteria</taxon>
        <taxon>Pseudomonadati</taxon>
        <taxon>Pseudomonadota</taxon>
        <taxon>Alphaproteobacteria</taxon>
        <taxon>Hyphomicrobiales</taxon>
        <taxon>Chelatococcaceae</taxon>
        <taxon>Chelatococcus</taxon>
    </lineage>
</organism>
<dbReference type="NCBIfam" id="TIGR01469">
    <property type="entry name" value="cobA_cysG_Cterm"/>
    <property type="match status" value="1"/>
</dbReference>
<accession>A0A2V3U9F8</accession>
<protein>
    <submittedName>
        <fullName evidence="18">Uroporphyrinogen-III C-methyltransferase</fullName>
    </submittedName>
</protein>
<comment type="pathway">
    <text evidence="12">Porphyrin-containing compound metabolism; siroheme biosynthesis; precorrin-2 from uroporphyrinogen III: step 1/1.</text>
</comment>
<keyword evidence="6" id="KW-0949">S-adenosyl-L-methionine</keyword>
<comment type="pathway">
    <text evidence="1">Porphyrin-containing compound metabolism; siroheme biosynthesis; sirohydrochlorin from precorrin-2: step 1/1.</text>
</comment>
<evidence type="ECO:0000256" key="7">
    <source>
        <dbReference type="ARBA" id="ARBA00023002"/>
    </source>
</evidence>
<keyword evidence="10" id="KW-0627">Porphyrin biosynthesis</keyword>
<feature type="domain" description="Sirohaem synthase dimerisation" evidence="17">
    <location>
        <begin position="151"/>
        <end position="203"/>
    </location>
</feature>
<reference evidence="18 19" key="1">
    <citation type="submission" date="2018-05" db="EMBL/GenBank/DDBJ databases">
        <title>Genomic Encyclopedia of Type Strains, Phase IV (KMG-IV): sequencing the most valuable type-strain genomes for metagenomic binning, comparative biology and taxonomic classification.</title>
        <authorList>
            <person name="Goeker M."/>
        </authorList>
    </citation>
    <scope>NUCLEOTIDE SEQUENCE [LARGE SCALE GENOMIC DNA]</scope>
    <source>
        <strain evidence="18 19">DSM 6462</strain>
    </source>
</reference>
<dbReference type="Gene3D" id="1.10.8.210">
    <property type="entry name" value="Sirohaem synthase, dimerisation domain"/>
    <property type="match status" value="1"/>
</dbReference>
<dbReference type="EMBL" id="QJJK01000004">
    <property type="protein sequence ID" value="PXW60351.1"/>
    <property type="molecule type" value="Genomic_DNA"/>
</dbReference>
<evidence type="ECO:0000313" key="19">
    <source>
        <dbReference type="Proteomes" id="UP000248021"/>
    </source>
</evidence>
<keyword evidence="9" id="KW-0456">Lyase</keyword>
<dbReference type="GO" id="GO:0032259">
    <property type="term" value="P:methylation"/>
    <property type="evidence" value="ECO:0007669"/>
    <property type="project" value="UniProtKB-KW"/>
</dbReference>
<dbReference type="Gene3D" id="3.40.1010.10">
    <property type="entry name" value="Cobalt-precorrin-4 Transmethylase, Domain 1"/>
    <property type="match status" value="1"/>
</dbReference>
<keyword evidence="4 18" id="KW-0489">Methyltransferase</keyword>
<dbReference type="AlphaFoldDB" id="A0A2V3U9F8"/>
<dbReference type="InterPro" id="IPR006366">
    <property type="entry name" value="CobA/CysG_C"/>
</dbReference>
<evidence type="ECO:0000256" key="6">
    <source>
        <dbReference type="ARBA" id="ARBA00022691"/>
    </source>
</evidence>
<evidence type="ECO:0000256" key="9">
    <source>
        <dbReference type="ARBA" id="ARBA00023239"/>
    </source>
</evidence>
<evidence type="ECO:0000313" key="18">
    <source>
        <dbReference type="EMBL" id="PXW60351.1"/>
    </source>
</evidence>
<comment type="similarity">
    <text evidence="2">Belongs to the precorrin methyltransferase family.</text>
</comment>
<dbReference type="InterPro" id="IPR036291">
    <property type="entry name" value="NAD(P)-bd_dom_sf"/>
</dbReference>
<dbReference type="InterPro" id="IPR014776">
    <property type="entry name" value="4pyrrole_Mease_sub2"/>
</dbReference>
<dbReference type="Gene3D" id="3.30.160.110">
    <property type="entry name" value="Siroheme synthase, domain 2"/>
    <property type="match status" value="1"/>
</dbReference>
<keyword evidence="5 18" id="KW-0808">Transferase</keyword>
<dbReference type="Gene3D" id="3.40.50.720">
    <property type="entry name" value="NAD(P)-binding Rossmann-like Domain"/>
    <property type="match status" value="1"/>
</dbReference>
<dbReference type="InterPro" id="IPR006367">
    <property type="entry name" value="Sirohaem_synthase_N"/>
</dbReference>
<feature type="active site" description="Proton donor" evidence="14">
    <location>
        <position position="270"/>
    </location>
</feature>
<evidence type="ECO:0000256" key="10">
    <source>
        <dbReference type="ARBA" id="ARBA00023244"/>
    </source>
</evidence>
<keyword evidence="7" id="KW-0560">Oxidoreductase</keyword>
<evidence type="ECO:0000256" key="15">
    <source>
        <dbReference type="SAM" id="MobiDB-lite"/>
    </source>
</evidence>
<dbReference type="SUPFAM" id="SSF51735">
    <property type="entry name" value="NAD(P)-binding Rossmann-fold domains"/>
    <property type="match status" value="1"/>
</dbReference>
<dbReference type="NCBIfam" id="NF004790">
    <property type="entry name" value="PRK06136.1"/>
    <property type="match status" value="1"/>
</dbReference>
<dbReference type="Pfam" id="PF10414">
    <property type="entry name" value="CysG_dimeriser"/>
    <property type="match status" value="1"/>
</dbReference>
<dbReference type="GO" id="GO:0009236">
    <property type="term" value="P:cobalamin biosynthetic process"/>
    <property type="evidence" value="ECO:0007669"/>
    <property type="project" value="UniProtKB-KW"/>
</dbReference>
<dbReference type="NCBIfam" id="NF007922">
    <property type="entry name" value="PRK10637.1"/>
    <property type="match status" value="1"/>
</dbReference>
<dbReference type="PROSITE" id="PS00839">
    <property type="entry name" value="SUMT_1"/>
    <property type="match status" value="1"/>
</dbReference>
<keyword evidence="19" id="KW-1185">Reference proteome</keyword>
<dbReference type="PANTHER" id="PTHR45790">
    <property type="entry name" value="SIROHEME SYNTHASE-RELATED"/>
    <property type="match status" value="1"/>
</dbReference>
<dbReference type="Proteomes" id="UP000248021">
    <property type="component" value="Unassembled WGS sequence"/>
</dbReference>
<evidence type="ECO:0000256" key="5">
    <source>
        <dbReference type="ARBA" id="ARBA00022679"/>
    </source>
</evidence>
<evidence type="ECO:0000256" key="1">
    <source>
        <dbReference type="ARBA" id="ARBA00005010"/>
    </source>
</evidence>
<keyword evidence="11" id="KW-0511">Multifunctional enzyme</keyword>
<evidence type="ECO:0000256" key="4">
    <source>
        <dbReference type="ARBA" id="ARBA00022603"/>
    </source>
</evidence>
<dbReference type="InterPro" id="IPR000878">
    <property type="entry name" value="4pyrrol_Mease"/>
</dbReference>
<evidence type="ECO:0000256" key="8">
    <source>
        <dbReference type="ARBA" id="ARBA00023027"/>
    </source>
</evidence>
<name>A0A2V3U9F8_9HYPH</name>
<comment type="caution">
    <text evidence="18">The sequence shown here is derived from an EMBL/GenBank/DDBJ whole genome shotgun (WGS) entry which is preliminary data.</text>
</comment>
<keyword evidence="8" id="KW-0520">NAD</keyword>
<dbReference type="InterPro" id="IPR014777">
    <property type="entry name" value="4pyrrole_Mease_sub1"/>
</dbReference>
<evidence type="ECO:0000256" key="11">
    <source>
        <dbReference type="ARBA" id="ARBA00023268"/>
    </source>
</evidence>
<dbReference type="InterPro" id="IPR003043">
    <property type="entry name" value="Uropor_MeTrfase_CS"/>
</dbReference>
<proteinExistence type="inferred from homology"/>
<evidence type="ECO:0000256" key="2">
    <source>
        <dbReference type="ARBA" id="ARBA00005879"/>
    </source>
</evidence>
<evidence type="ECO:0000259" key="17">
    <source>
        <dbReference type="Pfam" id="PF10414"/>
    </source>
</evidence>
<evidence type="ECO:0000256" key="14">
    <source>
        <dbReference type="PIRSR" id="PIRSR036426-1"/>
    </source>
</evidence>
<dbReference type="InterPro" id="IPR037115">
    <property type="entry name" value="Sirohaem_synt_dimer_dom_sf"/>
</dbReference>
<dbReference type="InterPro" id="IPR035996">
    <property type="entry name" value="4pyrrol_Methylase_sf"/>
</dbReference>
<dbReference type="SUPFAM" id="SSF75615">
    <property type="entry name" value="Siroheme synthase middle domains-like"/>
    <property type="match status" value="1"/>
</dbReference>
<feature type="active site" description="Proton acceptor" evidence="14">
    <location>
        <position position="248"/>
    </location>
</feature>
<dbReference type="GO" id="GO:0019354">
    <property type="term" value="P:siroheme biosynthetic process"/>
    <property type="evidence" value="ECO:0007669"/>
    <property type="project" value="UniProtKB-UniPathway"/>
</dbReference>